<feature type="compositionally biased region" description="Pro residues" evidence="1">
    <location>
        <begin position="46"/>
        <end position="58"/>
    </location>
</feature>
<accession>A0AAV3YWR2</accession>
<protein>
    <submittedName>
        <fullName evidence="2">Uncharacterized protein</fullName>
    </submittedName>
</protein>
<sequence length="228" mass="25162">MEFGKRPDGRRCVVRSLEALTTGTHDTNERAQYSHNHIPTITTTPSPQPSDTPPPPPLDDAVLRCDNKYCAQEIRPPVPKPSPYLNIDRDNPMPARAERNGVETTTIFSTVYKARRGRITVALENDFIIGRSSSEPIRGVYDAYLFYSKFTTCLRYFGAHCGGMATVAERFRTISGCRGGADTGSLRVDETGLAVVGPRHVGLGWARSKKRRLLPSTGTPLVAERSRS</sequence>
<dbReference type="AlphaFoldDB" id="A0AAV3YWR2"/>
<name>A0AAV3YWR2_9GAST</name>
<organism evidence="2 3">
    <name type="scientific">Plakobranchus ocellatus</name>
    <dbReference type="NCBI Taxonomy" id="259542"/>
    <lineage>
        <taxon>Eukaryota</taxon>
        <taxon>Metazoa</taxon>
        <taxon>Spiralia</taxon>
        <taxon>Lophotrochozoa</taxon>
        <taxon>Mollusca</taxon>
        <taxon>Gastropoda</taxon>
        <taxon>Heterobranchia</taxon>
        <taxon>Euthyneura</taxon>
        <taxon>Panpulmonata</taxon>
        <taxon>Sacoglossa</taxon>
        <taxon>Placobranchoidea</taxon>
        <taxon>Plakobranchidae</taxon>
        <taxon>Plakobranchus</taxon>
    </lineage>
</organism>
<gene>
    <name evidence="2" type="ORF">PoB_001804100</name>
</gene>
<comment type="caution">
    <text evidence="2">The sequence shown here is derived from an EMBL/GenBank/DDBJ whole genome shotgun (WGS) entry which is preliminary data.</text>
</comment>
<keyword evidence="3" id="KW-1185">Reference proteome</keyword>
<evidence type="ECO:0000313" key="2">
    <source>
        <dbReference type="EMBL" id="GFN91535.1"/>
    </source>
</evidence>
<proteinExistence type="predicted"/>
<evidence type="ECO:0000313" key="3">
    <source>
        <dbReference type="Proteomes" id="UP000735302"/>
    </source>
</evidence>
<feature type="region of interest" description="Disordered" evidence="1">
    <location>
        <begin position="23"/>
        <end position="59"/>
    </location>
</feature>
<dbReference type="Proteomes" id="UP000735302">
    <property type="component" value="Unassembled WGS sequence"/>
</dbReference>
<evidence type="ECO:0000256" key="1">
    <source>
        <dbReference type="SAM" id="MobiDB-lite"/>
    </source>
</evidence>
<reference evidence="2 3" key="1">
    <citation type="journal article" date="2021" name="Elife">
        <title>Chloroplast acquisition without the gene transfer in kleptoplastic sea slugs, Plakobranchus ocellatus.</title>
        <authorList>
            <person name="Maeda T."/>
            <person name="Takahashi S."/>
            <person name="Yoshida T."/>
            <person name="Shimamura S."/>
            <person name="Takaki Y."/>
            <person name="Nagai Y."/>
            <person name="Toyoda A."/>
            <person name="Suzuki Y."/>
            <person name="Arimoto A."/>
            <person name="Ishii H."/>
            <person name="Satoh N."/>
            <person name="Nishiyama T."/>
            <person name="Hasebe M."/>
            <person name="Maruyama T."/>
            <person name="Minagawa J."/>
            <person name="Obokata J."/>
            <person name="Shigenobu S."/>
        </authorList>
    </citation>
    <scope>NUCLEOTIDE SEQUENCE [LARGE SCALE GENOMIC DNA]</scope>
</reference>
<dbReference type="EMBL" id="BLXT01002152">
    <property type="protein sequence ID" value="GFN91535.1"/>
    <property type="molecule type" value="Genomic_DNA"/>
</dbReference>
<feature type="compositionally biased region" description="Polar residues" evidence="1">
    <location>
        <begin position="23"/>
        <end position="37"/>
    </location>
</feature>